<organism evidence="1 2">
    <name type="scientific">Abeliophyllum distichum</name>
    <dbReference type="NCBI Taxonomy" id="126358"/>
    <lineage>
        <taxon>Eukaryota</taxon>
        <taxon>Viridiplantae</taxon>
        <taxon>Streptophyta</taxon>
        <taxon>Embryophyta</taxon>
        <taxon>Tracheophyta</taxon>
        <taxon>Spermatophyta</taxon>
        <taxon>Magnoliopsida</taxon>
        <taxon>eudicotyledons</taxon>
        <taxon>Gunneridae</taxon>
        <taxon>Pentapetalae</taxon>
        <taxon>asterids</taxon>
        <taxon>lamiids</taxon>
        <taxon>Lamiales</taxon>
        <taxon>Oleaceae</taxon>
        <taxon>Forsythieae</taxon>
        <taxon>Abeliophyllum</taxon>
    </lineage>
</organism>
<evidence type="ECO:0000313" key="1">
    <source>
        <dbReference type="EMBL" id="KAL2505167.1"/>
    </source>
</evidence>
<accession>A0ABD1SXH8</accession>
<dbReference type="EMBL" id="JBFOLK010000006">
    <property type="protein sequence ID" value="KAL2505167.1"/>
    <property type="molecule type" value="Genomic_DNA"/>
</dbReference>
<sequence length="174" mass="19594">MSHGGDGASDPPYQLPCRLVSACESGQREEATSFDNVKHTTQPIENNTKYFTRLVGNQVKFTVLPCYPSWTEVPEEQRARLRGIIEDKLVELRETQQTQVTSSDVSVDEHAIAKEAPEGISHQFSGDPQNDDPWFAMYEAQLRQMQRDIQRLKDSIPGVVLESDEDEDKGLGDL</sequence>
<dbReference type="Proteomes" id="UP001604336">
    <property type="component" value="Unassembled WGS sequence"/>
</dbReference>
<protein>
    <submittedName>
        <fullName evidence="1">Uncharacterized protein</fullName>
    </submittedName>
</protein>
<name>A0ABD1SXH8_9LAMI</name>
<comment type="caution">
    <text evidence="1">The sequence shown here is derived from an EMBL/GenBank/DDBJ whole genome shotgun (WGS) entry which is preliminary data.</text>
</comment>
<gene>
    <name evidence="1" type="ORF">Adt_20788</name>
</gene>
<dbReference type="AlphaFoldDB" id="A0ABD1SXH8"/>
<reference evidence="2" key="1">
    <citation type="submission" date="2024-07" db="EMBL/GenBank/DDBJ databases">
        <title>Two chromosome-level genome assemblies of Korean endemic species Abeliophyllum distichum and Forsythia ovata (Oleaceae).</title>
        <authorList>
            <person name="Jang H."/>
        </authorList>
    </citation>
    <scope>NUCLEOTIDE SEQUENCE [LARGE SCALE GENOMIC DNA]</scope>
</reference>
<keyword evidence="2" id="KW-1185">Reference proteome</keyword>
<evidence type="ECO:0000313" key="2">
    <source>
        <dbReference type="Proteomes" id="UP001604336"/>
    </source>
</evidence>
<proteinExistence type="predicted"/>